<gene>
    <name evidence="3" type="ORF">dnl_20420</name>
</gene>
<dbReference type="PANTHER" id="PTHR32114:SF2">
    <property type="entry name" value="ABC TRANSPORTER ABCH.3"/>
    <property type="match status" value="1"/>
</dbReference>
<evidence type="ECO:0000313" key="3">
    <source>
        <dbReference type="EMBL" id="QTA79764.1"/>
    </source>
</evidence>
<evidence type="ECO:0000313" key="4">
    <source>
        <dbReference type="Proteomes" id="UP000663720"/>
    </source>
</evidence>
<accession>A0A975B6P0</accession>
<reference evidence="3" key="1">
    <citation type="journal article" date="2021" name="Microb. Physiol.">
        <title>Proteogenomic Insights into the Physiology of Marine, Sulfate-Reducing, Filamentous Desulfonema limicola and Desulfonema magnum.</title>
        <authorList>
            <person name="Schnaars V."/>
            <person name="Wohlbrand L."/>
            <person name="Scheve S."/>
            <person name="Hinrichs C."/>
            <person name="Reinhardt R."/>
            <person name="Rabus R."/>
        </authorList>
    </citation>
    <scope>NUCLEOTIDE SEQUENCE</scope>
    <source>
        <strain evidence="3">5ac10</strain>
    </source>
</reference>
<sequence length="606" mass="70536">MELERFTIKNIGCFEEKTFDFSNLTVVFGENRTGKSTLVYALFFALFGRHLNSHLRLKDLCQKGRDFGLAELDFNNNKNMYFLRQFTDRMPEMFIRSGNELNPVSLNAPEDIKTYIPIDPETASLTSFFRESELIYFLQDIPKYNKTLLQSLVGMDQALIVRSRFKKALAKARDFRKLIFNAAPKKKIDILSMELSKRKIEEAEKELNNIEIKYRTLTVNKSQDSEIYKLLQKQYNDKKKQQEKLLKIKNNLPGEDKLEKEKIELEKALLLNEDGIKTAHKLGEDIKTYMRKRDQLEIRKKEIMRLEKDGRCPLCFQLIPEAGLSELLAELESKSTGTKQKQKQIEEELNKLNAREKQKAFNKTSLEKISTQIKESRFIDMQIKEISEQLVKLEHDLKEFETLNLDLKDNENIISQKQGLETRKAFLQNEIIHNKVIIKQYEDIAKRTRENKKNLNTAERQVLLCKTAYQAVDEAIQSLGHSLLDKVRQSIRDWAGCFTFLSQFDIKIQDKELLPVIQAKGYQYKLNQMSKSERIFLYLLLKLAIGDALGHLDLFILDDPADGLDFKRKQTLAYLLAEVAQKRQVIVTTNDISFAELFAGASRINL</sequence>
<feature type="coiled-coil region" evidence="1">
    <location>
        <begin position="383"/>
        <end position="458"/>
    </location>
</feature>
<name>A0A975B6P0_9BACT</name>
<dbReference type="KEGG" id="dli:dnl_20420"/>
<evidence type="ECO:0000259" key="2">
    <source>
        <dbReference type="Pfam" id="PF13175"/>
    </source>
</evidence>
<dbReference type="Proteomes" id="UP000663720">
    <property type="component" value="Chromosome"/>
</dbReference>
<dbReference type="PANTHER" id="PTHR32114">
    <property type="entry name" value="ABC TRANSPORTER ABCH.3"/>
    <property type="match status" value="1"/>
</dbReference>
<feature type="coiled-coil region" evidence="1">
    <location>
        <begin position="193"/>
        <end position="251"/>
    </location>
</feature>
<organism evidence="3 4">
    <name type="scientific">Desulfonema limicola</name>
    <dbReference type="NCBI Taxonomy" id="45656"/>
    <lineage>
        <taxon>Bacteria</taxon>
        <taxon>Pseudomonadati</taxon>
        <taxon>Thermodesulfobacteriota</taxon>
        <taxon>Desulfobacteria</taxon>
        <taxon>Desulfobacterales</taxon>
        <taxon>Desulfococcaceae</taxon>
        <taxon>Desulfonema</taxon>
    </lineage>
</organism>
<dbReference type="SUPFAM" id="SSF75712">
    <property type="entry name" value="Rad50 coiled-coil Zn hook"/>
    <property type="match status" value="1"/>
</dbReference>
<dbReference type="Pfam" id="PF13175">
    <property type="entry name" value="AAA_15"/>
    <property type="match status" value="1"/>
</dbReference>
<dbReference type="SUPFAM" id="SSF52540">
    <property type="entry name" value="P-loop containing nucleoside triphosphate hydrolases"/>
    <property type="match status" value="1"/>
</dbReference>
<keyword evidence="1" id="KW-0175">Coiled coil</keyword>
<dbReference type="EMBL" id="CP061799">
    <property type="protein sequence ID" value="QTA79764.1"/>
    <property type="molecule type" value="Genomic_DNA"/>
</dbReference>
<dbReference type="AlphaFoldDB" id="A0A975B6P0"/>
<dbReference type="RefSeq" id="WP_207691476.1">
    <property type="nucleotide sequence ID" value="NZ_CP061799.1"/>
</dbReference>
<feature type="domain" description="Endonuclease GajA/Old nuclease/RecF-like AAA" evidence="2">
    <location>
        <begin position="1"/>
        <end position="264"/>
    </location>
</feature>
<dbReference type="InterPro" id="IPR027417">
    <property type="entry name" value="P-loop_NTPase"/>
</dbReference>
<protein>
    <submittedName>
        <fullName evidence="3">AAA ATPase-like domain-containing protein</fullName>
    </submittedName>
</protein>
<evidence type="ECO:0000256" key="1">
    <source>
        <dbReference type="SAM" id="Coils"/>
    </source>
</evidence>
<dbReference type="InterPro" id="IPR041685">
    <property type="entry name" value="AAA_GajA/Old/RecF-like"/>
</dbReference>
<dbReference type="Gene3D" id="3.40.50.300">
    <property type="entry name" value="P-loop containing nucleotide triphosphate hydrolases"/>
    <property type="match status" value="2"/>
</dbReference>
<feature type="coiled-coil region" evidence="1">
    <location>
        <begin position="279"/>
        <end position="358"/>
    </location>
</feature>
<keyword evidence="4" id="KW-1185">Reference proteome</keyword>
<proteinExistence type="predicted"/>